<dbReference type="AlphaFoldDB" id="A0A6J6DB52"/>
<dbReference type="InterPro" id="IPR012341">
    <property type="entry name" value="6hp_glycosidase-like_sf"/>
</dbReference>
<dbReference type="Gene3D" id="2.60.420.10">
    <property type="entry name" value="Maltose phosphorylase, domain 3"/>
    <property type="match status" value="1"/>
</dbReference>
<name>A0A6J6DB52_9ZZZZ</name>
<dbReference type="Gene3D" id="1.50.10.10">
    <property type="match status" value="1"/>
</dbReference>
<dbReference type="GO" id="GO:0005975">
    <property type="term" value="P:carbohydrate metabolic process"/>
    <property type="evidence" value="ECO:0007669"/>
    <property type="project" value="InterPro"/>
</dbReference>
<protein>
    <submittedName>
        <fullName evidence="2">Unannotated protein</fullName>
    </submittedName>
</protein>
<gene>
    <name evidence="2" type="ORF">UFOPK1683_00053</name>
</gene>
<accession>A0A6J6DB52</accession>
<dbReference type="InterPro" id="IPR035396">
    <property type="entry name" value="Bac_rhamnosid6H"/>
</dbReference>
<proteinExistence type="predicted"/>
<reference evidence="2" key="1">
    <citation type="submission" date="2020-05" db="EMBL/GenBank/DDBJ databases">
        <authorList>
            <person name="Chiriac C."/>
            <person name="Salcher M."/>
            <person name="Ghai R."/>
            <person name="Kavagutti S V."/>
        </authorList>
    </citation>
    <scope>NUCLEOTIDE SEQUENCE</scope>
</reference>
<dbReference type="EMBL" id="CAEZTL010000002">
    <property type="protein sequence ID" value="CAB4560455.1"/>
    <property type="molecule type" value="Genomic_DNA"/>
</dbReference>
<dbReference type="PANTHER" id="PTHR34987">
    <property type="entry name" value="C, PUTATIVE (AFU_ORTHOLOGUE AFUA_3G02880)-RELATED"/>
    <property type="match status" value="1"/>
</dbReference>
<evidence type="ECO:0000259" key="1">
    <source>
        <dbReference type="Pfam" id="PF17389"/>
    </source>
</evidence>
<dbReference type="Gene3D" id="2.60.120.260">
    <property type="entry name" value="Galactose-binding domain-like"/>
    <property type="match status" value="1"/>
</dbReference>
<sequence>MSENKSLDDAAIDAFGVPGYLGRPAGEIRRKCEAEGFAKAFWISNPSRESDLHVIFQTTIKTESGPHAFAVQSSGNFQLIIDGEIAVRGPVRFSSHLPEYYEEEISLSAGTHTIEIFAHGEFLKTRTMAPLPNFVWCRFSKAGVEIPLTWQARELPEYVATGLRISALLGWVEWRELPSEQDQPWCEVTSVKGLLELTGPLTKSELRIPKLKSFQPLEIAHGKFRETFTGYKYDDLASQYLLCDLNPDPNDDHDGIWVRYDLSKIRIGYFSIDIECESPAEIKIAYAERMTPQGEVSPVVALSAGATRMIQHFSVAAGKTAIKPFQSMGAKFIEVRVTTAGQVKLSNPEFIERDFLGEPQGYLSTPDPTLNKIWQVGIETLRSSAEDALVDSIRERAEWVGDVVTSALHILVAGWGDYTLVKRALLHAAASAREDGVVAGSGPGELIYLGTYASMWTTACLQIAIEEGNTSLLIELEESARANIKGLSDLIQEDGSHDLPWSFVDWGYSPPTETPDLAVISHFIRAVASWIKWLELIGKPDEAKAWQEKHAHFSSLIKSGLEADLRKYHAYTLAAFNGVISHKEAAPIITNSIRAGFPYNRSAKRLRDPLKFVEGVITPYFSNYSMSVLINAGHGAQATDFWLTNWGWMLEKGATTWWEVFDDRWSHCHYWSGAPTWQLSRFGLGLHPQLNLDGSSVELRVSDFGLPTMKGRIHIPIAGWVDVEWEHKSADEITYSVECSKEFTIVMKGEVKWLTPGKHIFILNRVEGTDTFK</sequence>
<organism evidence="2">
    <name type="scientific">freshwater metagenome</name>
    <dbReference type="NCBI Taxonomy" id="449393"/>
    <lineage>
        <taxon>unclassified sequences</taxon>
        <taxon>metagenomes</taxon>
        <taxon>ecological metagenomes</taxon>
    </lineage>
</organism>
<dbReference type="InterPro" id="IPR008928">
    <property type="entry name" value="6-hairpin_glycosidase_sf"/>
</dbReference>
<feature type="domain" description="Alpha-L-rhamnosidase six-hairpin glycosidase" evidence="1">
    <location>
        <begin position="360"/>
        <end position="675"/>
    </location>
</feature>
<dbReference type="SUPFAM" id="SSF48208">
    <property type="entry name" value="Six-hairpin glycosidases"/>
    <property type="match status" value="1"/>
</dbReference>
<dbReference type="Pfam" id="PF17389">
    <property type="entry name" value="Bac_rhamnosid6H"/>
    <property type="match status" value="1"/>
</dbReference>
<evidence type="ECO:0000313" key="2">
    <source>
        <dbReference type="EMBL" id="CAB4560455.1"/>
    </source>
</evidence>
<dbReference type="PANTHER" id="PTHR34987:SF4">
    <property type="entry name" value="ALPHA-L-RHAMNOSIDASE C-TERMINAL DOMAIN-CONTAINING PROTEIN"/>
    <property type="match status" value="1"/>
</dbReference>